<dbReference type="EMBL" id="AJYA01000018">
    <property type="protein sequence ID" value="EIM76788.1"/>
    <property type="molecule type" value="Genomic_DNA"/>
</dbReference>
<reference evidence="1 2" key="1">
    <citation type="submission" date="2012-05" db="EMBL/GenBank/DDBJ databases">
        <title>Genome sequence of Nitritalea halalkaliphila LW7.</title>
        <authorList>
            <person name="Jangir P.K."/>
            <person name="Singh A."/>
            <person name="Shivaji S."/>
            <person name="Sharma R."/>
        </authorList>
    </citation>
    <scope>NUCLEOTIDE SEQUENCE [LARGE SCALE GENOMIC DNA]</scope>
    <source>
        <strain evidence="1 2">LW7</strain>
    </source>
</reference>
<evidence type="ECO:0000313" key="2">
    <source>
        <dbReference type="Proteomes" id="UP000005551"/>
    </source>
</evidence>
<sequence length="76" mass="9002">MPFFTLYLHQGTKQVIEADDRNDLILKCQAEGIRFQQEVKEVHWTDRTLHMMEEVSTGEIRRDISTADVNPHGYRR</sequence>
<proteinExistence type="predicted"/>
<gene>
    <name evidence="1" type="ORF">A3SI_08786</name>
</gene>
<comment type="caution">
    <text evidence="1">The sequence shown here is derived from an EMBL/GenBank/DDBJ whole genome shotgun (WGS) entry which is preliminary data.</text>
</comment>
<evidence type="ECO:0000313" key="1">
    <source>
        <dbReference type="EMBL" id="EIM76788.1"/>
    </source>
</evidence>
<dbReference type="OrthoDB" id="839754at2"/>
<accession>I5C4N6</accession>
<protein>
    <submittedName>
        <fullName evidence="1">Uncharacterized protein</fullName>
    </submittedName>
</protein>
<name>I5C4N6_9BACT</name>
<dbReference type="AlphaFoldDB" id="I5C4N6"/>
<dbReference type="RefSeq" id="WP_009054693.1">
    <property type="nucleotide sequence ID" value="NZ_AJYA01000018.1"/>
</dbReference>
<organism evidence="1 2">
    <name type="scientific">Nitritalea halalkaliphila LW7</name>
    <dbReference type="NCBI Taxonomy" id="1189621"/>
    <lineage>
        <taxon>Bacteria</taxon>
        <taxon>Pseudomonadati</taxon>
        <taxon>Bacteroidota</taxon>
        <taxon>Cytophagia</taxon>
        <taxon>Cytophagales</taxon>
        <taxon>Cyclobacteriaceae</taxon>
        <taxon>Nitritalea</taxon>
    </lineage>
</organism>
<keyword evidence="2" id="KW-1185">Reference proteome</keyword>
<dbReference type="Proteomes" id="UP000005551">
    <property type="component" value="Unassembled WGS sequence"/>
</dbReference>